<dbReference type="Gene3D" id="3.40.50.720">
    <property type="entry name" value="NAD(P)-binding Rossmann-like Domain"/>
    <property type="match status" value="1"/>
</dbReference>
<protein>
    <submittedName>
        <fullName evidence="4">Isoflavone reductase family protein</fullName>
    </submittedName>
</protein>
<sequence length="308" mass="33837">MSLSKRILVIGATGVIGKVLLDALLNAKDEFETIGIFTSPATVESKNDMIESFKARGPDFDTIVSAVGRFAIDKQVDLIKLAEQSPSIVRFIPSEYGTDIAFDTSSATEKPHQKKLKVRNYLEKSGEVNRLKYTYLVSGPFADLYAGFFEAEPRAGHFDTIKYEAILAGDAGDASGGGPVGMTTVADVGRALVGVLRHPEASDNKAVRVHSYVCTPKEMLAEYERQTGKKWKVSYTSMEELKKIEEDAWAAEHPVSAIFTLRRIWAEGKTLYEKTENEAIGLTKTDTLEMVVQANIQTPQSAFQSGKL</sequence>
<evidence type="ECO:0000313" key="5">
    <source>
        <dbReference type="Proteomes" id="UP000016923"/>
    </source>
</evidence>
<gene>
    <name evidence="4" type="ORF">F503_07100</name>
</gene>
<evidence type="ECO:0000256" key="1">
    <source>
        <dbReference type="ARBA" id="ARBA00022857"/>
    </source>
</evidence>
<reference evidence="4 5" key="1">
    <citation type="journal article" date="2013" name="BMC Genomics">
        <title>The genome and transcriptome of the pine saprophyte Ophiostoma piceae, and a comparison with the bark beetle-associated pine pathogen Grosmannia clavigera.</title>
        <authorList>
            <person name="Haridas S."/>
            <person name="Wang Y."/>
            <person name="Lim L."/>
            <person name="Massoumi Alamouti S."/>
            <person name="Jackman S."/>
            <person name="Docking R."/>
            <person name="Robertson G."/>
            <person name="Birol I."/>
            <person name="Bohlmann J."/>
            <person name="Breuil C."/>
        </authorList>
    </citation>
    <scope>NUCLEOTIDE SEQUENCE [LARGE SCALE GENOMIC DNA]</scope>
    <source>
        <strain evidence="4 5">UAMH 11346</strain>
    </source>
</reference>
<name>S3C719_OPHP1</name>
<dbReference type="PANTHER" id="PTHR47706:SF11">
    <property type="entry name" value="ISOFLAVONE REDUCTASE FAMILY PROTEIN (AFU_ORTHOLOGUE AFUA_1G12510)"/>
    <property type="match status" value="1"/>
</dbReference>
<dbReference type="Proteomes" id="UP000016923">
    <property type="component" value="Unassembled WGS sequence"/>
</dbReference>
<dbReference type="EMBL" id="KE148147">
    <property type="protein sequence ID" value="EPE09324.1"/>
    <property type="molecule type" value="Genomic_DNA"/>
</dbReference>
<feature type="domain" description="NmrA-like" evidence="3">
    <location>
        <begin position="4"/>
        <end position="244"/>
    </location>
</feature>
<keyword evidence="1" id="KW-0521">NADP</keyword>
<dbReference type="STRING" id="1262450.S3C719"/>
<dbReference type="InterPro" id="IPR036291">
    <property type="entry name" value="NAD(P)-bd_dom_sf"/>
</dbReference>
<dbReference type="Gene3D" id="3.90.25.10">
    <property type="entry name" value="UDP-galactose 4-epimerase, domain 1"/>
    <property type="match status" value="1"/>
</dbReference>
<dbReference type="AlphaFoldDB" id="S3C719"/>
<evidence type="ECO:0000256" key="2">
    <source>
        <dbReference type="ARBA" id="ARBA00023002"/>
    </source>
</evidence>
<dbReference type="VEuPathDB" id="FungiDB:F503_07100"/>
<keyword evidence="2" id="KW-0560">Oxidoreductase</keyword>
<dbReference type="OrthoDB" id="419598at2759"/>
<evidence type="ECO:0000313" key="4">
    <source>
        <dbReference type="EMBL" id="EPE09324.1"/>
    </source>
</evidence>
<dbReference type="eggNOG" id="ENOG502SAPA">
    <property type="taxonomic scope" value="Eukaryota"/>
</dbReference>
<dbReference type="HOGENOM" id="CLU_044876_2_0_1"/>
<dbReference type="Pfam" id="PF05368">
    <property type="entry name" value="NmrA"/>
    <property type="match status" value="1"/>
</dbReference>
<dbReference type="SUPFAM" id="SSF51735">
    <property type="entry name" value="NAD(P)-binding Rossmann-fold domains"/>
    <property type="match status" value="1"/>
</dbReference>
<dbReference type="InterPro" id="IPR008030">
    <property type="entry name" value="NmrA-like"/>
</dbReference>
<evidence type="ECO:0000259" key="3">
    <source>
        <dbReference type="Pfam" id="PF05368"/>
    </source>
</evidence>
<accession>S3C719</accession>
<dbReference type="PANTHER" id="PTHR47706">
    <property type="entry name" value="NMRA-LIKE FAMILY PROTEIN"/>
    <property type="match status" value="1"/>
</dbReference>
<proteinExistence type="predicted"/>
<dbReference type="GO" id="GO:0016491">
    <property type="term" value="F:oxidoreductase activity"/>
    <property type="evidence" value="ECO:0007669"/>
    <property type="project" value="UniProtKB-KW"/>
</dbReference>
<dbReference type="OMA" id="IMMANDR"/>
<dbReference type="InterPro" id="IPR051609">
    <property type="entry name" value="NmrA/Isoflavone_reductase-like"/>
</dbReference>
<organism evidence="4 5">
    <name type="scientific">Ophiostoma piceae (strain UAMH 11346)</name>
    <name type="common">Sap stain fungus</name>
    <dbReference type="NCBI Taxonomy" id="1262450"/>
    <lineage>
        <taxon>Eukaryota</taxon>
        <taxon>Fungi</taxon>
        <taxon>Dikarya</taxon>
        <taxon>Ascomycota</taxon>
        <taxon>Pezizomycotina</taxon>
        <taxon>Sordariomycetes</taxon>
        <taxon>Sordariomycetidae</taxon>
        <taxon>Ophiostomatales</taxon>
        <taxon>Ophiostomataceae</taxon>
        <taxon>Ophiostoma</taxon>
    </lineage>
</organism>
<keyword evidence="5" id="KW-1185">Reference proteome</keyword>